<dbReference type="PANTHER" id="PTHR30466">
    <property type="entry name" value="FLAVIN REDUCTASE"/>
    <property type="match status" value="1"/>
</dbReference>
<dbReference type="GO" id="GO:0042602">
    <property type="term" value="F:riboflavin reductase (NADPH) activity"/>
    <property type="evidence" value="ECO:0007669"/>
    <property type="project" value="TreeGrafter"/>
</dbReference>
<feature type="domain" description="Flavin reductase like" evidence="2">
    <location>
        <begin position="20"/>
        <end position="167"/>
    </location>
</feature>
<evidence type="ECO:0000256" key="1">
    <source>
        <dbReference type="ARBA" id="ARBA00023002"/>
    </source>
</evidence>
<keyword evidence="3" id="KW-0503">Monooxygenase</keyword>
<dbReference type="SUPFAM" id="SSF50475">
    <property type="entry name" value="FMN-binding split barrel"/>
    <property type="match status" value="1"/>
</dbReference>
<keyword evidence="4" id="KW-1185">Reference proteome</keyword>
<proteinExistence type="predicted"/>
<accession>A0A418SIM7</accession>
<dbReference type="Proteomes" id="UP000283786">
    <property type="component" value="Chromosome"/>
</dbReference>
<sequence>MTIPMTFPRSDAVDGLKMAMRHFASGVTVITAGKGDQRRGLTATAFSSVTMEPPTVLVCVNRSGATHEAITEAGHFCVNLLGEDAQDLAADFAGMTGRSGAAQFDGHDWVETLNGAPAYAHALAHIACSLDQALVAGSHSIFIGRVEEVSVNPDRPPLLHFNRGFHPLGERR</sequence>
<dbReference type="AlphaFoldDB" id="A0A418SIM7"/>
<dbReference type="EC" id="1.5.1.37" evidence="3"/>
<organism evidence="3 4">
    <name type="scientific">Pseudooceanicola algae</name>
    <dbReference type="NCBI Taxonomy" id="1537215"/>
    <lineage>
        <taxon>Bacteria</taxon>
        <taxon>Pseudomonadati</taxon>
        <taxon>Pseudomonadota</taxon>
        <taxon>Alphaproteobacteria</taxon>
        <taxon>Rhodobacterales</taxon>
        <taxon>Paracoccaceae</taxon>
        <taxon>Pseudooceanicola</taxon>
    </lineage>
</organism>
<dbReference type="SMART" id="SM00903">
    <property type="entry name" value="Flavin_Reduct"/>
    <property type="match status" value="1"/>
</dbReference>
<protein>
    <submittedName>
        <fullName evidence="3">4-hydroxyphenylacetate 3-monooxygenase reductase component</fullName>
        <ecNumber evidence="3">1.5.1.37</ecNumber>
    </submittedName>
</protein>
<dbReference type="Pfam" id="PF01613">
    <property type="entry name" value="Flavin_Reduct"/>
    <property type="match status" value="1"/>
</dbReference>
<dbReference type="GO" id="GO:0010181">
    <property type="term" value="F:FMN binding"/>
    <property type="evidence" value="ECO:0007669"/>
    <property type="project" value="InterPro"/>
</dbReference>
<name>A0A418SIM7_9RHOB</name>
<gene>
    <name evidence="3" type="primary">hpaC</name>
    <name evidence="3" type="ORF">PSAL_024220</name>
</gene>
<dbReference type="InterPro" id="IPR012349">
    <property type="entry name" value="Split_barrel_FMN-bd"/>
</dbReference>
<evidence type="ECO:0000313" key="3">
    <source>
        <dbReference type="EMBL" id="QPM91173.1"/>
    </source>
</evidence>
<dbReference type="KEGG" id="palw:PSAL_024220"/>
<dbReference type="InterPro" id="IPR002563">
    <property type="entry name" value="Flavin_Rdtase-like_dom"/>
</dbReference>
<dbReference type="RefSeq" id="WP_196941852.1">
    <property type="nucleotide sequence ID" value="NZ_CP060436.1"/>
</dbReference>
<evidence type="ECO:0000259" key="2">
    <source>
        <dbReference type="SMART" id="SM00903"/>
    </source>
</evidence>
<dbReference type="InterPro" id="IPR050268">
    <property type="entry name" value="NADH-dep_flavin_reductase"/>
</dbReference>
<evidence type="ECO:0000313" key="4">
    <source>
        <dbReference type="Proteomes" id="UP000283786"/>
    </source>
</evidence>
<dbReference type="PANTHER" id="PTHR30466:SF1">
    <property type="entry name" value="FMN REDUCTASE (NADH) RUTF"/>
    <property type="match status" value="1"/>
</dbReference>
<dbReference type="Gene3D" id="2.30.110.10">
    <property type="entry name" value="Electron Transport, Fmn-binding Protein, Chain A"/>
    <property type="match status" value="1"/>
</dbReference>
<dbReference type="GO" id="GO:0004497">
    <property type="term" value="F:monooxygenase activity"/>
    <property type="evidence" value="ECO:0007669"/>
    <property type="project" value="UniProtKB-KW"/>
</dbReference>
<reference evidence="3 4" key="1">
    <citation type="submission" date="2020-08" db="EMBL/GenBank/DDBJ databases">
        <title>Genome sequence of Rhodobacteraceae bacterium Lw-13e.</title>
        <authorList>
            <person name="Poehlein A."/>
            <person name="Wolter L."/>
            <person name="Daniel R."/>
            <person name="Brinkhoff T."/>
        </authorList>
    </citation>
    <scope>NUCLEOTIDE SEQUENCE [LARGE SCALE GENOMIC DNA]</scope>
    <source>
        <strain evidence="3 4">Lw-13e</strain>
    </source>
</reference>
<keyword evidence="1 3" id="KW-0560">Oxidoreductase</keyword>
<dbReference type="GO" id="GO:0006208">
    <property type="term" value="P:pyrimidine nucleobase catabolic process"/>
    <property type="evidence" value="ECO:0007669"/>
    <property type="project" value="TreeGrafter"/>
</dbReference>
<dbReference type="EMBL" id="CP060436">
    <property type="protein sequence ID" value="QPM91173.1"/>
    <property type="molecule type" value="Genomic_DNA"/>
</dbReference>